<dbReference type="PROSITE" id="PS51387">
    <property type="entry name" value="FAD_PCMH"/>
    <property type="match status" value="1"/>
</dbReference>
<sequence length="468" mass="49511">MSGGAYQSFGRATPPARRAISAAEAIALLKSGGAGEGAILPYGNGRSYGDSCQNGGGSVADMRPLNRILGFDAETGVIEAEAGTLLSDIIAYAAPHGYFPAVVPGTQFVTLGGAIANDVHGKNHHRRGSFGCHVVSFTLLRSDGRTYECSASANSRLFAATIGGMGLTGIILSARLRLMPVPSLDVMEEIKPFAGLAEYFDLAEAADRDNEYAVAWIDQLAGGAGAGRGLIITGNHARYGARAAKTAQAKLSVPFQPPFTVLNRPFLSAFNAAYRWRKGSASGARQTGYQGFFFPLDGVSNWNRLYGPRGLFQHQSVVPDEAARTAIPELLAAARAAGQGSFLTVLKRFGTAHSPGLLSFARPGYTLTLDFPNRGTATLALLKELDAIAIGAGGAVNPYKDARMGAEVFAASFPDWRELEAVRDPAFMSDLWARTARVLLDRGEVRPSDPFWIILQSGAVPEIIKGEG</sequence>
<keyword evidence="1" id="KW-0285">Flavoprotein</keyword>
<dbReference type="InterPro" id="IPR016166">
    <property type="entry name" value="FAD-bd_PCMH"/>
</dbReference>
<reference evidence="3 4" key="1">
    <citation type="submission" date="2020-02" db="EMBL/GenBank/DDBJ databases">
        <title>Genome sequence of strain CCNWXJ40-4.</title>
        <authorList>
            <person name="Gao J."/>
            <person name="Sun J."/>
        </authorList>
    </citation>
    <scope>NUCLEOTIDE SEQUENCE [LARGE SCALE GENOMIC DNA]</scope>
    <source>
        <strain evidence="3 4">CCNWXJ 40-4</strain>
    </source>
</reference>
<dbReference type="InterPro" id="IPR036318">
    <property type="entry name" value="FAD-bd_PCMH-like_sf"/>
</dbReference>
<feature type="domain" description="FAD-binding PCMH-type" evidence="2">
    <location>
        <begin position="1"/>
        <end position="181"/>
    </location>
</feature>
<organism evidence="3 4">
    <name type="scientific">Allomesorhizobium camelthorni</name>
    <dbReference type="NCBI Taxonomy" id="475069"/>
    <lineage>
        <taxon>Bacteria</taxon>
        <taxon>Pseudomonadati</taxon>
        <taxon>Pseudomonadota</taxon>
        <taxon>Alphaproteobacteria</taxon>
        <taxon>Hyphomicrobiales</taxon>
        <taxon>Phyllobacteriaceae</taxon>
        <taxon>Allomesorhizobium</taxon>
    </lineage>
</organism>
<dbReference type="Pfam" id="PF01565">
    <property type="entry name" value="FAD_binding_4"/>
    <property type="match status" value="1"/>
</dbReference>
<dbReference type="InterPro" id="IPR016169">
    <property type="entry name" value="FAD-bd_PCMH_sub2"/>
</dbReference>
<dbReference type="InterPro" id="IPR006094">
    <property type="entry name" value="Oxid_FAD_bind_N"/>
</dbReference>
<proteinExistence type="predicted"/>
<accession>A0A6G4W724</accession>
<keyword evidence="1" id="KW-0274">FAD</keyword>
<keyword evidence="4" id="KW-1185">Reference proteome</keyword>
<protein>
    <submittedName>
        <fullName evidence="3">FAD-binding oxidoreductase</fullName>
    </submittedName>
</protein>
<dbReference type="AlphaFoldDB" id="A0A6G4W724"/>
<dbReference type="PANTHER" id="PTHR43762">
    <property type="entry name" value="L-GULONOLACTONE OXIDASE"/>
    <property type="match status" value="1"/>
</dbReference>
<dbReference type="SUPFAM" id="SSF56176">
    <property type="entry name" value="FAD-binding/transporter-associated domain-like"/>
    <property type="match status" value="1"/>
</dbReference>
<dbReference type="GO" id="GO:0016899">
    <property type="term" value="F:oxidoreductase activity, acting on the CH-OH group of donors, oxygen as acceptor"/>
    <property type="evidence" value="ECO:0007669"/>
    <property type="project" value="InterPro"/>
</dbReference>
<comment type="caution">
    <text evidence="3">The sequence shown here is derived from an EMBL/GenBank/DDBJ whole genome shotgun (WGS) entry which is preliminary data.</text>
</comment>
<name>A0A6G4W724_9HYPH</name>
<dbReference type="PANTHER" id="PTHR43762:SF1">
    <property type="entry name" value="D-ARABINONO-1,4-LACTONE OXIDASE"/>
    <property type="match status" value="1"/>
</dbReference>
<evidence type="ECO:0000313" key="3">
    <source>
        <dbReference type="EMBL" id="NGO50128.1"/>
    </source>
</evidence>
<dbReference type="Proteomes" id="UP001642900">
    <property type="component" value="Unassembled WGS sequence"/>
</dbReference>
<gene>
    <name evidence="3" type="ORF">G6N73_02865</name>
</gene>
<dbReference type="EMBL" id="JAAKZF010000002">
    <property type="protein sequence ID" value="NGO50128.1"/>
    <property type="molecule type" value="Genomic_DNA"/>
</dbReference>
<dbReference type="InterPro" id="IPR010031">
    <property type="entry name" value="FAD_lactone_oxidase-like"/>
</dbReference>
<dbReference type="Gene3D" id="3.30.465.10">
    <property type="match status" value="1"/>
</dbReference>
<dbReference type="GO" id="GO:0071949">
    <property type="term" value="F:FAD binding"/>
    <property type="evidence" value="ECO:0007669"/>
    <property type="project" value="InterPro"/>
</dbReference>
<evidence type="ECO:0000256" key="1">
    <source>
        <dbReference type="ARBA" id="ARBA00022827"/>
    </source>
</evidence>
<dbReference type="RefSeq" id="WP_165023104.1">
    <property type="nucleotide sequence ID" value="NZ_JAAKZF010000002.1"/>
</dbReference>
<evidence type="ECO:0000313" key="4">
    <source>
        <dbReference type="Proteomes" id="UP001642900"/>
    </source>
</evidence>
<evidence type="ECO:0000259" key="2">
    <source>
        <dbReference type="PROSITE" id="PS51387"/>
    </source>
</evidence>